<gene>
    <name evidence="2" type="ORF">NTEN_LOCUS12301</name>
</gene>
<keyword evidence="3" id="KW-1185">Reference proteome</keyword>
<sequence>RFVSIKHVPCCWNFSHRLLTELQVRVNDALSYPIALTEGVMQGEAAGKAVERPSDKDSCTKRLERPRRPHRKGNPSNGYPSSGQRGERTFQLFRTGRSRT</sequence>
<evidence type="ECO:0000313" key="3">
    <source>
        <dbReference type="Proteomes" id="UP000479000"/>
    </source>
</evidence>
<evidence type="ECO:0000256" key="1">
    <source>
        <dbReference type="SAM" id="MobiDB-lite"/>
    </source>
</evidence>
<feature type="region of interest" description="Disordered" evidence="1">
    <location>
        <begin position="44"/>
        <end position="100"/>
    </location>
</feature>
<proteinExistence type="predicted"/>
<dbReference type="Proteomes" id="UP000479000">
    <property type="component" value="Unassembled WGS sequence"/>
</dbReference>
<feature type="compositionally biased region" description="Polar residues" evidence="1">
    <location>
        <begin position="74"/>
        <end position="84"/>
    </location>
</feature>
<feature type="non-terminal residue" evidence="2">
    <location>
        <position position="1"/>
    </location>
</feature>
<feature type="compositionally biased region" description="Basic residues" evidence="1">
    <location>
        <begin position="64"/>
        <end position="73"/>
    </location>
</feature>
<reference evidence="2 3" key="1">
    <citation type="submission" date="2020-02" db="EMBL/GenBank/DDBJ databases">
        <authorList>
            <person name="Ferguson B K."/>
        </authorList>
    </citation>
    <scope>NUCLEOTIDE SEQUENCE [LARGE SCALE GENOMIC DNA]</scope>
</reference>
<organism evidence="2 3">
    <name type="scientific">Nesidiocoris tenuis</name>
    <dbReference type="NCBI Taxonomy" id="355587"/>
    <lineage>
        <taxon>Eukaryota</taxon>
        <taxon>Metazoa</taxon>
        <taxon>Ecdysozoa</taxon>
        <taxon>Arthropoda</taxon>
        <taxon>Hexapoda</taxon>
        <taxon>Insecta</taxon>
        <taxon>Pterygota</taxon>
        <taxon>Neoptera</taxon>
        <taxon>Paraneoptera</taxon>
        <taxon>Hemiptera</taxon>
        <taxon>Heteroptera</taxon>
        <taxon>Panheteroptera</taxon>
        <taxon>Cimicomorpha</taxon>
        <taxon>Miridae</taxon>
        <taxon>Dicyphina</taxon>
        <taxon>Nesidiocoris</taxon>
    </lineage>
</organism>
<evidence type="ECO:0000313" key="2">
    <source>
        <dbReference type="EMBL" id="CAB0006852.1"/>
    </source>
</evidence>
<dbReference type="AlphaFoldDB" id="A0A6H5GRT7"/>
<feature type="compositionally biased region" description="Basic and acidic residues" evidence="1">
    <location>
        <begin position="49"/>
        <end position="63"/>
    </location>
</feature>
<dbReference type="EMBL" id="CADCXU010018477">
    <property type="protein sequence ID" value="CAB0006852.1"/>
    <property type="molecule type" value="Genomic_DNA"/>
</dbReference>
<protein>
    <submittedName>
        <fullName evidence="2">Uncharacterized protein</fullName>
    </submittedName>
</protein>
<accession>A0A6H5GRT7</accession>
<name>A0A6H5GRT7_9HEMI</name>